<dbReference type="Pfam" id="PF13833">
    <property type="entry name" value="EF-hand_8"/>
    <property type="match status" value="1"/>
</dbReference>
<dbReference type="CDD" id="cd00051">
    <property type="entry name" value="EFh"/>
    <property type="match status" value="1"/>
</dbReference>
<dbReference type="InterPro" id="IPR050230">
    <property type="entry name" value="CALM/Myosin/TropC-like"/>
</dbReference>
<dbReference type="Pfam" id="PF13499">
    <property type="entry name" value="EF-hand_7"/>
    <property type="match status" value="1"/>
</dbReference>
<protein>
    <submittedName>
        <fullName evidence="5">Calmodulin-like protein 4</fullName>
    </submittedName>
</protein>
<dbReference type="GeneID" id="109468748"/>
<evidence type="ECO:0000313" key="5">
    <source>
        <dbReference type="RefSeq" id="XP_019622635.1"/>
    </source>
</evidence>
<evidence type="ECO:0000313" key="4">
    <source>
        <dbReference type="Proteomes" id="UP000515135"/>
    </source>
</evidence>
<dbReference type="RefSeq" id="XP_019622635.1">
    <property type="nucleotide sequence ID" value="XM_019767076.1"/>
</dbReference>
<dbReference type="SUPFAM" id="SSF47473">
    <property type="entry name" value="EF-hand"/>
    <property type="match status" value="1"/>
</dbReference>
<dbReference type="PANTHER" id="PTHR23048">
    <property type="entry name" value="MYOSIN LIGHT CHAIN 1, 3"/>
    <property type="match status" value="1"/>
</dbReference>
<evidence type="ECO:0000256" key="1">
    <source>
        <dbReference type="ARBA" id="ARBA00009763"/>
    </source>
</evidence>
<dbReference type="Proteomes" id="UP000515135">
    <property type="component" value="Unplaced"/>
</dbReference>
<name>A0A6P4Y153_BRABE</name>
<dbReference type="KEGG" id="bbel:109468748"/>
<keyword evidence="2" id="KW-0677">Repeat</keyword>
<proteinExistence type="inferred from homology"/>
<evidence type="ECO:0000256" key="2">
    <source>
        <dbReference type="ARBA" id="ARBA00022737"/>
    </source>
</evidence>
<comment type="similarity">
    <text evidence="1">Belongs to the calmodulin family.</text>
</comment>
<dbReference type="GO" id="GO:0005509">
    <property type="term" value="F:calcium ion binding"/>
    <property type="evidence" value="ECO:0007669"/>
    <property type="project" value="InterPro"/>
</dbReference>
<dbReference type="AlphaFoldDB" id="A0A6P4Y153"/>
<gene>
    <name evidence="5" type="primary">LOC109468748</name>
</gene>
<dbReference type="GO" id="GO:0016460">
    <property type="term" value="C:myosin II complex"/>
    <property type="evidence" value="ECO:0007669"/>
    <property type="project" value="TreeGrafter"/>
</dbReference>
<feature type="domain" description="EF-hand" evidence="3">
    <location>
        <begin position="8"/>
        <end position="43"/>
    </location>
</feature>
<dbReference type="InterPro" id="IPR002048">
    <property type="entry name" value="EF_hand_dom"/>
</dbReference>
<evidence type="ECO:0000259" key="3">
    <source>
        <dbReference type="PROSITE" id="PS50222"/>
    </source>
</evidence>
<accession>A0A6P4Y153</accession>
<reference evidence="5" key="1">
    <citation type="submission" date="2025-08" db="UniProtKB">
        <authorList>
            <consortium name="RefSeq"/>
        </authorList>
    </citation>
    <scope>IDENTIFICATION</scope>
    <source>
        <tissue evidence="5">Gonad</tissue>
    </source>
</reference>
<feature type="domain" description="EF-hand" evidence="3">
    <location>
        <begin position="44"/>
        <end position="79"/>
    </location>
</feature>
<dbReference type="Gene3D" id="1.10.238.10">
    <property type="entry name" value="EF-hand"/>
    <property type="match status" value="1"/>
</dbReference>
<sequence length="153" mass="17902">MAQFLSQEQINEFKECFSLYDKQHNNRINTRDLKTVMRSLGLAVTEGEVNAYIKEFDKGRKGYINFSDFLSIMHQQLQKEDPAKEILDALKYTDRQGRGFIMATELRHCLTKTGERLTNREVDHMLREANIQPNGVVKYPEFVKQITLPLPDY</sequence>
<dbReference type="PANTHER" id="PTHR23048:SF45">
    <property type="entry name" value="CALMODULIN LIKE 4"/>
    <property type="match status" value="1"/>
</dbReference>
<dbReference type="FunFam" id="1.10.238.10:FF:000527">
    <property type="entry name" value="Calmodulin-3"/>
    <property type="match status" value="1"/>
</dbReference>
<keyword evidence="4" id="KW-1185">Reference proteome</keyword>
<dbReference type="PROSITE" id="PS50222">
    <property type="entry name" value="EF_HAND_2"/>
    <property type="match status" value="2"/>
</dbReference>
<dbReference type="SMART" id="SM00054">
    <property type="entry name" value="EFh"/>
    <property type="match status" value="3"/>
</dbReference>
<organism evidence="4 5">
    <name type="scientific">Branchiostoma belcheri</name>
    <name type="common">Amphioxus</name>
    <dbReference type="NCBI Taxonomy" id="7741"/>
    <lineage>
        <taxon>Eukaryota</taxon>
        <taxon>Metazoa</taxon>
        <taxon>Chordata</taxon>
        <taxon>Cephalochordata</taxon>
        <taxon>Leptocardii</taxon>
        <taxon>Amphioxiformes</taxon>
        <taxon>Branchiostomatidae</taxon>
        <taxon>Branchiostoma</taxon>
    </lineage>
</organism>
<dbReference type="InterPro" id="IPR011992">
    <property type="entry name" value="EF-hand-dom_pair"/>
</dbReference>
<dbReference type="OrthoDB" id="435273at2759"/>